<feature type="region of interest" description="Disordered" evidence="1">
    <location>
        <begin position="18"/>
        <end position="38"/>
    </location>
</feature>
<accession>A0A0H3ZIR8</accession>
<organism evidence="2">
    <name type="scientific">Vibrio sp. FF_304</name>
    <dbReference type="NCBI Taxonomy" id="1652833"/>
    <lineage>
        <taxon>Bacteria</taxon>
        <taxon>Pseudomonadati</taxon>
        <taxon>Pseudomonadota</taxon>
        <taxon>Gammaproteobacteria</taxon>
        <taxon>Vibrionales</taxon>
        <taxon>Vibrionaceae</taxon>
        <taxon>Vibrio</taxon>
    </lineage>
</organism>
<dbReference type="AlphaFoldDB" id="A0A0H3ZIR8"/>
<name>A0A0H3ZIR8_9VIBR</name>
<protein>
    <submittedName>
        <fullName evidence="2">Uncharacterized protein</fullName>
    </submittedName>
</protein>
<dbReference type="EMBL" id="KP795453">
    <property type="protein sequence ID" value="AKN35828.1"/>
    <property type="molecule type" value="Genomic_DNA"/>
</dbReference>
<reference evidence="2" key="1">
    <citation type="journal article" date="2015" name="MBio">
        <title>Eco-Evolutionary Dynamics of Episomes among Ecologically Cohesive Bacterial Populations.</title>
        <authorList>
            <person name="Xue H."/>
            <person name="Cordero O.X."/>
            <person name="Camas F.M."/>
            <person name="Trimble W."/>
            <person name="Meyer F."/>
            <person name="Guglielmini J."/>
            <person name="Rocha E.P."/>
            <person name="Polz M.F."/>
        </authorList>
    </citation>
    <scope>NUCLEOTIDE SEQUENCE</scope>
    <source>
        <strain evidence="2">FF_304</strain>
    </source>
</reference>
<evidence type="ECO:0000313" key="2">
    <source>
        <dbReference type="EMBL" id="AKN35828.1"/>
    </source>
</evidence>
<proteinExistence type="predicted"/>
<evidence type="ECO:0000256" key="1">
    <source>
        <dbReference type="SAM" id="MobiDB-lite"/>
    </source>
</evidence>
<sequence>MSLNRLSQDSITEISASLSAAKSAQVDPENGGTTQPTV</sequence>